<evidence type="ECO:0000256" key="15">
    <source>
        <dbReference type="SAM" id="MobiDB-lite"/>
    </source>
</evidence>
<dbReference type="Pfam" id="PF14792">
    <property type="entry name" value="DNA_pol_B_palm"/>
    <property type="match status" value="1"/>
</dbReference>
<dbReference type="GO" id="GO:0005634">
    <property type="term" value="C:nucleus"/>
    <property type="evidence" value="ECO:0007669"/>
    <property type="project" value="UniProtKB-SubCell"/>
</dbReference>
<dbReference type="InterPro" id="IPR028207">
    <property type="entry name" value="DNA_pol_B_palm_palm"/>
</dbReference>
<dbReference type="InterPro" id="IPR001726">
    <property type="entry name" value="TdT/Mu"/>
</dbReference>
<evidence type="ECO:0000256" key="4">
    <source>
        <dbReference type="ARBA" id="ARBA00012417"/>
    </source>
</evidence>
<evidence type="ECO:0000256" key="13">
    <source>
        <dbReference type="ARBA" id="ARBA00049244"/>
    </source>
</evidence>
<keyword evidence="7 14" id="KW-0479">Metal-binding</keyword>
<comment type="caution">
    <text evidence="17">The sequence shown here is derived from an EMBL/GenBank/DDBJ whole genome shotgun (WGS) entry which is preliminary data.</text>
</comment>
<comment type="subcellular location">
    <subcellularLocation>
        <location evidence="2">Nucleus</location>
    </subcellularLocation>
</comment>
<proteinExistence type="inferred from homology"/>
<dbReference type="Gene3D" id="3.30.210.10">
    <property type="entry name" value="DNA polymerase, thumb domain"/>
    <property type="match status" value="1"/>
</dbReference>
<feature type="compositionally biased region" description="Acidic residues" evidence="15">
    <location>
        <begin position="23"/>
        <end position="41"/>
    </location>
</feature>
<feature type="domain" description="DNA-directed DNA polymerase X" evidence="16">
    <location>
        <begin position="70"/>
        <end position="414"/>
    </location>
</feature>
<reference evidence="17" key="1">
    <citation type="submission" date="2020-05" db="EMBL/GenBank/DDBJ databases">
        <title>Phylogenomic resolution of chytrid fungi.</title>
        <authorList>
            <person name="Stajich J.E."/>
            <person name="Amses K."/>
            <person name="Simmons R."/>
            <person name="Seto K."/>
            <person name="Myers J."/>
            <person name="Bonds A."/>
            <person name="Quandt C.A."/>
            <person name="Barry K."/>
            <person name="Liu P."/>
            <person name="Grigoriev I."/>
            <person name="Longcore J.E."/>
            <person name="James T.Y."/>
        </authorList>
    </citation>
    <scope>NUCLEOTIDE SEQUENCE</scope>
    <source>
        <strain evidence="17">JEL0318</strain>
    </source>
</reference>
<dbReference type="GO" id="GO:0003677">
    <property type="term" value="F:DNA binding"/>
    <property type="evidence" value="ECO:0007669"/>
    <property type="project" value="InterPro"/>
</dbReference>
<feature type="region of interest" description="Disordered" evidence="15">
    <location>
        <begin position="1"/>
        <end position="45"/>
    </location>
</feature>
<feature type="non-terminal residue" evidence="17">
    <location>
        <position position="415"/>
    </location>
</feature>
<organism evidence="17 18">
    <name type="scientific">Rhizophlyctis rosea</name>
    <dbReference type="NCBI Taxonomy" id="64517"/>
    <lineage>
        <taxon>Eukaryota</taxon>
        <taxon>Fungi</taxon>
        <taxon>Fungi incertae sedis</taxon>
        <taxon>Chytridiomycota</taxon>
        <taxon>Chytridiomycota incertae sedis</taxon>
        <taxon>Chytridiomycetes</taxon>
        <taxon>Rhizophlyctidales</taxon>
        <taxon>Rhizophlyctidaceae</taxon>
        <taxon>Rhizophlyctis</taxon>
    </lineage>
</organism>
<feature type="binding site" evidence="14">
    <location>
        <position position="250"/>
    </location>
    <ligand>
        <name>Mg(2+)</name>
        <dbReference type="ChEBI" id="CHEBI:18420"/>
    </ligand>
</feature>
<evidence type="ECO:0000256" key="9">
    <source>
        <dbReference type="ARBA" id="ARBA00022842"/>
    </source>
</evidence>
<dbReference type="EMBL" id="JADGJD010002758">
    <property type="protein sequence ID" value="KAJ3028893.1"/>
    <property type="molecule type" value="Genomic_DNA"/>
</dbReference>
<evidence type="ECO:0000256" key="8">
    <source>
        <dbReference type="ARBA" id="ARBA00022763"/>
    </source>
</evidence>
<dbReference type="Pfam" id="PF14791">
    <property type="entry name" value="DNA_pol_B_thumb"/>
    <property type="match status" value="1"/>
</dbReference>
<dbReference type="GO" id="GO:0006303">
    <property type="term" value="P:double-strand break repair via nonhomologous end joining"/>
    <property type="evidence" value="ECO:0007669"/>
    <property type="project" value="TreeGrafter"/>
</dbReference>
<dbReference type="Proteomes" id="UP001212841">
    <property type="component" value="Unassembled WGS sequence"/>
</dbReference>
<dbReference type="Pfam" id="PF10391">
    <property type="entry name" value="DNA_pol_lambd_f"/>
    <property type="match status" value="1"/>
</dbReference>
<dbReference type="SMART" id="SM00483">
    <property type="entry name" value="POLXc"/>
    <property type="match status" value="1"/>
</dbReference>
<dbReference type="SUPFAM" id="SSF47802">
    <property type="entry name" value="DNA polymerase beta, N-terminal domain-like"/>
    <property type="match status" value="1"/>
</dbReference>
<dbReference type="GO" id="GO:0003887">
    <property type="term" value="F:DNA-directed DNA polymerase activity"/>
    <property type="evidence" value="ECO:0007669"/>
    <property type="project" value="UniProtKB-KW"/>
</dbReference>
<evidence type="ECO:0000256" key="12">
    <source>
        <dbReference type="ARBA" id="ARBA00023242"/>
    </source>
</evidence>
<evidence type="ECO:0000256" key="1">
    <source>
        <dbReference type="ARBA" id="ARBA00001946"/>
    </source>
</evidence>
<dbReference type="Gene3D" id="1.10.150.20">
    <property type="entry name" value="5' to 3' exonuclease, C-terminal subdomain"/>
    <property type="match status" value="1"/>
</dbReference>
<evidence type="ECO:0000313" key="17">
    <source>
        <dbReference type="EMBL" id="KAJ3028893.1"/>
    </source>
</evidence>
<dbReference type="InterPro" id="IPR022312">
    <property type="entry name" value="DNA_pol_X"/>
</dbReference>
<keyword evidence="8" id="KW-0227">DNA damage</keyword>
<keyword evidence="10" id="KW-0239">DNA-directed DNA polymerase</keyword>
<dbReference type="InterPro" id="IPR002008">
    <property type="entry name" value="DNA_pol_X_beta-like"/>
</dbReference>
<evidence type="ECO:0000256" key="3">
    <source>
        <dbReference type="ARBA" id="ARBA00008323"/>
    </source>
</evidence>
<name>A0AAD5S1Z0_9FUNG</name>
<dbReference type="EC" id="2.7.7.7" evidence="4"/>
<keyword evidence="9 14" id="KW-0460">Magnesium</keyword>
<dbReference type="InterPro" id="IPR043519">
    <property type="entry name" value="NT_sf"/>
</dbReference>
<keyword evidence="11" id="KW-0234">DNA repair</keyword>
<dbReference type="FunFam" id="1.10.150.110:FF:000005">
    <property type="entry name" value="DNA polymerase POL4"/>
    <property type="match status" value="1"/>
</dbReference>
<keyword evidence="12" id="KW-0539">Nucleus</keyword>
<dbReference type="PANTHER" id="PTHR11276:SF40">
    <property type="entry name" value="BRCT DOMAIN-CONTAINING PROTEIN"/>
    <property type="match status" value="1"/>
</dbReference>
<dbReference type="InterPro" id="IPR002054">
    <property type="entry name" value="DNA-dir_DNA_pol_X"/>
</dbReference>
<keyword evidence="6" id="KW-0548">Nucleotidyltransferase</keyword>
<dbReference type="SUPFAM" id="SSF81585">
    <property type="entry name" value="PsbU/PolX domain-like"/>
    <property type="match status" value="1"/>
</dbReference>
<comment type="catalytic activity">
    <reaction evidence="13">
        <text>DNA(n) + a 2'-deoxyribonucleoside 5'-triphosphate = DNA(n+1) + diphosphate</text>
        <dbReference type="Rhea" id="RHEA:22508"/>
        <dbReference type="Rhea" id="RHEA-COMP:17339"/>
        <dbReference type="Rhea" id="RHEA-COMP:17340"/>
        <dbReference type="ChEBI" id="CHEBI:33019"/>
        <dbReference type="ChEBI" id="CHEBI:61560"/>
        <dbReference type="ChEBI" id="CHEBI:173112"/>
        <dbReference type="EC" id="2.7.7.7"/>
    </reaction>
</comment>
<dbReference type="PANTHER" id="PTHR11276">
    <property type="entry name" value="DNA POLYMERASE TYPE-X FAMILY MEMBER"/>
    <property type="match status" value="1"/>
</dbReference>
<accession>A0AAD5S1Z0</accession>
<evidence type="ECO:0000256" key="6">
    <source>
        <dbReference type="ARBA" id="ARBA00022695"/>
    </source>
</evidence>
<dbReference type="InterPro" id="IPR027421">
    <property type="entry name" value="DNA_pol_lamdba_lyase_dom_sf"/>
</dbReference>
<evidence type="ECO:0000256" key="10">
    <source>
        <dbReference type="ARBA" id="ARBA00022932"/>
    </source>
</evidence>
<dbReference type="Gene3D" id="3.30.460.10">
    <property type="entry name" value="Beta Polymerase, domain 2"/>
    <property type="match status" value="1"/>
</dbReference>
<keyword evidence="5" id="KW-0808">Transferase</keyword>
<feature type="binding site" evidence="14">
    <location>
        <position position="338"/>
    </location>
    <ligand>
        <name>Mg(2+)</name>
        <dbReference type="ChEBI" id="CHEBI:18420"/>
    </ligand>
</feature>
<dbReference type="InterPro" id="IPR037160">
    <property type="entry name" value="DNA_Pol_thumb_sf"/>
</dbReference>
<dbReference type="InterPro" id="IPR019843">
    <property type="entry name" value="DNA_pol-X_BS"/>
</dbReference>
<dbReference type="PIRSF" id="PIRSF000817">
    <property type="entry name" value="DNA_NT"/>
    <property type="match status" value="1"/>
</dbReference>
<protein>
    <recommendedName>
        <fullName evidence="4">DNA-directed DNA polymerase</fullName>
        <ecNumber evidence="4">2.7.7.7</ecNumber>
    </recommendedName>
</protein>
<dbReference type="AlphaFoldDB" id="A0AAD5S1Z0"/>
<evidence type="ECO:0000259" key="16">
    <source>
        <dbReference type="SMART" id="SM00483"/>
    </source>
</evidence>
<dbReference type="FunFam" id="3.30.210.10:FF:000005">
    <property type="entry name" value="DNA polymerase IV"/>
    <property type="match status" value="1"/>
</dbReference>
<evidence type="ECO:0000313" key="18">
    <source>
        <dbReference type="Proteomes" id="UP001212841"/>
    </source>
</evidence>
<dbReference type="InterPro" id="IPR010996">
    <property type="entry name" value="HHH_MUS81"/>
</dbReference>
<dbReference type="SUPFAM" id="SSF81301">
    <property type="entry name" value="Nucleotidyltransferase"/>
    <property type="match status" value="1"/>
</dbReference>
<dbReference type="PROSITE" id="PS00522">
    <property type="entry name" value="DNA_POLYMERASE_X"/>
    <property type="match status" value="1"/>
</dbReference>
<keyword evidence="18" id="KW-1185">Reference proteome</keyword>
<dbReference type="Pfam" id="PF14716">
    <property type="entry name" value="HHH_8"/>
    <property type="match status" value="1"/>
</dbReference>
<dbReference type="CDD" id="cd00141">
    <property type="entry name" value="NT_POLXc"/>
    <property type="match status" value="1"/>
</dbReference>
<dbReference type="Gene3D" id="1.10.150.110">
    <property type="entry name" value="DNA polymerase beta, N-terminal domain-like"/>
    <property type="match status" value="1"/>
</dbReference>
<dbReference type="PRINTS" id="PR00870">
    <property type="entry name" value="DNAPOLXBETA"/>
</dbReference>
<evidence type="ECO:0000256" key="14">
    <source>
        <dbReference type="PIRSR" id="PIRSR000817-1"/>
    </source>
</evidence>
<feature type="binding site" evidence="14">
    <location>
        <position position="252"/>
    </location>
    <ligand>
        <name>Mg(2+)</name>
        <dbReference type="ChEBI" id="CHEBI:18420"/>
    </ligand>
</feature>
<evidence type="ECO:0000256" key="7">
    <source>
        <dbReference type="ARBA" id="ARBA00022723"/>
    </source>
</evidence>
<comment type="similarity">
    <text evidence="3">Belongs to the DNA polymerase type-X family.</text>
</comment>
<dbReference type="InterPro" id="IPR029398">
    <property type="entry name" value="PolB_thumb"/>
</dbReference>
<evidence type="ECO:0000256" key="11">
    <source>
        <dbReference type="ARBA" id="ARBA00023204"/>
    </source>
</evidence>
<evidence type="ECO:0000256" key="5">
    <source>
        <dbReference type="ARBA" id="ARBA00022679"/>
    </source>
</evidence>
<dbReference type="PRINTS" id="PR00869">
    <property type="entry name" value="DNAPOLX"/>
</dbReference>
<dbReference type="InterPro" id="IPR018944">
    <property type="entry name" value="DNA_pol_lambd_fingers_domain"/>
</dbReference>
<comment type="cofactor">
    <cofactor evidence="1 14">
        <name>Mg(2+)</name>
        <dbReference type="ChEBI" id="CHEBI:18420"/>
    </cofactor>
</comment>
<dbReference type="GO" id="GO:0046872">
    <property type="term" value="F:metal ion binding"/>
    <property type="evidence" value="ECO:0007669"/>
    <property type="project" value="UniProtKB-KW"/>
</dbReference>
<sequence>HGGVEGYGFGADEDGGGGMGGYVDEDAEGGWSGDDSDETEDEKNAWDADVGVDRRFVNSTFECWRPHPLKHHNEALVNLLKLIERKRELNSEDRNALSYRHAIAALISYPRPIQSWKEARKIKGIGDKIAMMIKQFLKTGTIKEAESIKKDEWFRVVDEFASVYAVGPSKAREWYNKGFRSVPEVRECEENLSRLQKAGLELWEDFSQKMTRKDVEELLELLRHALDEVAPGCILEPVGGYRRGKELSGDLDVVVTHPDEGQAASLLSRIVDYLKLKGELVSLILGHMKHVLWYGEGSESEAVSELKLLPGRKYSFDHLAKCFSAILQPSTQTLRQVDIIVSPPNLFACAVTGWTGSKQFERGLRDWCKRGKKGFHFASHGLYDRRTNKVIPTKTEREIFEILGLPWFEPEERNA</sequence>
<evidence type="ECO:0000256" key="2">
    <source>
        <dbReference type="ARBA" id="ARBA00004123"/>
    </source>
</evidence>
<gene>
    <name evidence="17" type="ORF">HK097_005872</name>
</gene>